<keyword evidence="6" id="KW-0539">Nucleus</keyword>
<sequence length="728" mass="82123">MNEPDQLGLGLSSVNWMSPQYELAVDWNALLSGYAPNNGTQQGIENDRGGLLEEGGDQQTGPDHQMQQQMQTEVDLGPSRSTVGSAISSNSTEGRYYVDGSGARAPFGGRSHNRDSIGGIEPPHENVSSDTFSLPSLGYPEPDLLCSAVAYDNLIQTLVAETQLQALHIDNASLPSRAQIQLYVRQYFKNFHPIFPFLRKSSFADDAQMESLLLLAVSVVGARYTRRLQGIEPGEMLFRLLNTILRRRRYGYGFYCDDGVDNSSFVPGQRMEKPHSPSLQMLQAGILNVACMMHSDKKALVESAFVERHYLVEACHSMELISQDPERSSTQQHGQEFMKNWILRESQIRTGMMIWFLDSMFVYEFDAKPLMQIDDIKATLPSHEDLWENPDLMQQGKKFFADVTLLGALETIYMEKRLPPHLGEFSMGLLINAIYRNTIQIMAREQIRLNSWTPTAIAQHRSPQVAMQQNLSPITSTMSKWRNSACDCLDVLHWPANSKAAQLSGSEHHTILHLHLARLIILTPTTDIQTFATCSISAHSNNLQSSRKYVTARHHVLQWILRDRFKARLSIVHCGALYWHVRRYSCDSMLEPYAIYMATLVLWAFCVSMRLSEVVEAAAHDNEEEPEPSFLHLDRPLDDELVQTFVRLGHKMSAYISKVGNIQSRDAPAKILQEGISLLVRDSYIAPPRENRPFASSESPRYTWGIEGSFAKSLRDLLQATATELSLP</sequence>
<evidence type="ECO:0000256" key="3">
    <source>
        <dbReference type="ARBA" id="ARBA00022737"/>
    </source>
</evidence>
<reference evidence="9 10" key="1">
    <citation type="journal article" date="2018" name="Sci. Rep.">
        <title>Comparative genomics provides insights into the lifestyle and reveals functional heterogeneity of dark septate endophytic fungi.</title>
        <authorList>
            <person name="Knapp D.G."/>
            <person name="Nemeth J.B."/>
            <person name="Barry K."/>
            <person name="Hainaut M."/>
            <person name="Henrissat B."/>
            <person name="Johnson J."/>
            <person name="Kuo A."/>
            <person name="Lim J.H.P."/>
            <person name="Lipzen A."/>
            <person name="Nolan M."/>
            <person name="Ohm R.A."/>
            <person name="Tamas L."/>
            <person name="Grigoriev I.V."/>
            <person name="Spatafora J.W."/>
            <person name="Nagy L.G."/>
            <person name="Kovacs G.M."/>
        </authorList>
    </citation>
    <scope>NUCLEOTIDE SEQUENCE [LARGE SCALE GENOMIC DNA]</scope>
    <source>
        <strain evidence="9 10">DSE2036</strain>
    </source>
</reference>
<dbReference type="STRING" id="97972.A0A2V1E113"/>
<dbReference type="EMBL" id="KZ805323">
    <property type="protein sequence ID" value="PVI04243.1"/>
    <property type="molecule type" value="Genomic_DNA"/>
</dbReference>
<evidence type="ECO:0000256" key="4">
    <source>
        <dbReference type="ARBA" id="ARBA00022771"/>
    </source>
</evidence>
<feature type="compositionally biased region" description="Polar residues" evidence="7">
    <location>
        <begin position="79"/>
        <end position="93"/>
    </location>
</feature>
<organism evidence="9 10">
    <name type="scientific">Periconia macrospinosa</name>
    <dbReference type="NCBI Taxonomy" id="97972"/>
    <lineage>
        <taxon>Eukaryota</taxon>
        <taxon>Fungi</taxon>
        <taxon>Dikarya</taxon>
        <taxon>Ascomycota</taxon>
        <taxon>Pezizomycotina</taxon>
        <taxon>Dothideomycetes</taxon>
        <taxon>Pleosporomycetidae</taxon>
        <taxon>Pleosporales</taxon>
        <taxon>Massarineae</taxon>
        <taxon>Periconiaceae</taxon>
        <taxon>Periconia</taxon>
    </lineage>
</organism>
<evidence type="ECO:0000313" key="10">
    <source>
        <dbReference type="Proteomes" id="UP000244855"/>
    </source>
</evidence>
<keyword evidence="2" id="KW-0479">Metal-binding</keyword>
<dbReference type="GO" id="GO:0008270">
    <property type="term" value="F:zinc ion binding"/>
    <property type="evidence" value="ECO:0007669"/>
    <property type="project" value="UniProtKB-KW"/>
</dbReference>
<name>A0A2V1E113_9PLEO</name>
<keyword evidence="3" id="KW-0677">Repeat</keyword>
<dbReference type="AlphaFoldDB" id="A0A2V1E113"/>
<proteinExistence type="predicted"/>
<feature type="domain" description="Xylanolytic transcriptional activator regulatory" evidence="8">
    <location>
        <begin position="186"/>
        <end position="482"/>
    </location>
</feature>
<keyword evidence="10" id="KW-1185">Reference proteome</keyword>
<dbReference type="GO" id="GO:0000785">
    <property type="term" value="C:chromatin"/>
    <property type="evidence" value="ECO:0007669"/>
    <property type="project" value="TreeGrafter"/>
</dbReference>
<keyword evidence="4" id="KW-0863">Zinc-finger</keyword>
<dbReference type="OrthoDB" id="654211at2759"/>
<accession>A0A2V1E113</accession>
<dbReference type="GO" id="GO:0000981">
    <property type="term" value="F:DNA-binding transcription factor activity, RNA polymerase II-specific"/>
    <property type="evidence" value="ECO:0007669"/>
    <property type="project" value="InterPro"/>
</dbReference>
<comment type="subcellular location">
    <subcellularLocation>
        <location evidence="1">Nucleus</location>
    </subcellularLocation>
</comment>
<dbReference type="InterPro" id="IPR051059">
    <property type="entry name" value="VerF-like"/>
</dbReference>
<gene>
    <name evidence="9" type="ORF">DM02DRAFT_519122</name>
</gene>
<dbReference type="GO" id="GO:0000978">
    <property type="term" value="F:RNA polymerase II cis-regulatory region sequence-specific DNA binding"/>
    <property type="evidence" value="ECO:0007669"/>
    <property type="project" value="InterPro"/>
</dbReference>
<dbReference type="CDD" id="cd12148">
    <property type="entry name" value="fungal_TF_MHR"/>
    <property type="match status" value="1"/>
</dbReference>
<evidence type="ECO:0000256" key="5">
    <source>
        <dbReference type="ARBA" id="ARBA00022833"/>
    </source>
</evidence>
<keyword evidence="5" id="KW-0862">Zinc</keyword>
<feature type="region of interest" description="Disordered" evidence="7">
    <location>
        <begin position="38"/>
        <end position="95"/>
    </location>
</feature>
<evidence type="ECO:0000259" key="8">
    <source>
        <dbReference type="Pfam" id="PF04082"/>
    </source>
</evidence>
<feature type="compositionally biased region" description="Polar residues" evidence="7">
    <location>
        <begin position="57"/>
        <end position="72"/>
    </location>
</feature>
<dbReference type="GO" id="GO:0006351">
    <property type="term" value="P:DNA-templated transcription"/>
    <property type="evidence" value="ECO:0007669"/>
    <property type="project" value="InterPro"/>
</dbReference>
<protein>
    <recommendedName>
        <fullName evidence="8">Xylanolytic transcriptional activator regulatory domain-containing protein</fullName>
    </recommendedName>
</protein>
<evidence type="ECO:0000256" key="7">
    <source>
        <dbReference type="SAM" id="MobiDB-lite"/>
    </source>
</evidence>
<dbReference type="PANTHER" id="PTHR40626">
    <property type="entry name" value="MIP31509P"/>
    <property type="match status" value="1"/>
</dbReference>
<evidence type="ECO:0000256" key="6">
    <source>
        <dbReference type="ARBA" id="ARBA00023242"/>
    </source>
</evidence>
<dbReference type="Pfam" id="PF04082">
    <property type="entry name" value="Fungal_trans"/>
    <property type="match status" value="1"/>
</dbReference>
<evidence type="ECO:0000256" key="2">
    <source>
        <dbReference type="ARBA" id="ARBA00022723"/>
    </source>
</evidence>
<dbReference type="InterPro" id="IPR007219">
    <property type="entry name" value="XnlR_reg_dom"/>
</dbReference>
<dbReference type="PANTHER" id="PTHR40626:SF23">
    <property type="entry name" value="TRANSCRIPTION FACTOR WITH C2H2 AND ZN(2)-CYS(6) DNA BINDING DOMAIN (EUROFUNG)"/>
    <property type="match status" value="1"/>
</dbReference>
<evidence type="ECO:0000256" key="1">
    <source>
        <dbReference type="ARBA" id="ARBA00004123"/>
    </source>
</evidence>
<dbReference type="Proteomes" id="UP000244855">
    <property type="component" value="Unassembled WGS sequence"/>
</dbReference>
<evidence type="ECO:0000313" key="9">
    <source>
        <dbReference type="EMBL" id="PVI04243.1"/>
    </source>
</evidence>
<dbReference type="GO" id="GO:0005634">
    <property type="term" value="C:nucleus"/>
    <property type="evidence" value="ECO:0007669"/>
    <property type="project" value="UniProtKB-SubCell"/>
</dbReference>